<dbReference type="WormBase" id="SRAE_1000250800">
    <property type="protein sequence ID" value="SRP10529"/>
    <property type="gene ID" value="WBGene00259123"/>
</dbReference>
<dbReference type="CTD" id="36376618"/>
<name>A0A090L830_STRRB</name>
<evidence type="ECO:0000313" key="3">
    <source>
        <dbReference type="WBParaSite" id="SRAE_1000250800.1"/>
    </source>
</evidence>
<dbReference type="Gene3D" id="2.30.30.140">
    <property type="match status" value="1"/>
</dbReference>
<evidence type="ECO:0000313" key="4">
    <source>
        <dbReference type="WormBase" id="SRAE_1000250800"/>
    </source>
</evidence>
<dbReference type="GeneID" id="36376618"/>
<dbReference type="STRING" id="34506.A0A090L830"/>
<gene>
    <name evidence="1 3 4" type="ORF">SRAE_1000250800</name>
</gene>
<dbReference type="EMBL" id="LN609528">
    <property type="protein sequence ID" value="CEF64253.1"/>
    <property type="molecule type" value="Genomic_DNA"/>
</dbReference>
<protein>
    <submittedName>
        <fullName evidence="1 3">Tudor domain-containing protein</fullName>
    </submittedName>
</protein>
<proteinExistence type="predicted"/>
<dbReference type="Proteomes" id="UP000035682">
    <property type="component" value="Unplaced"/>
</dbReference>
<organism evidence="1">
    <name type="scientific">Strongyloides ratti</name>
    <name type="common">Parasitic roundworm</name>
    <dbReference type="NCBI Taxonomy" id="34506"/>
    <lineage>
        <taxon>Eukaryota</taxon>
        <taxon>Metazoa</taxon>
        <taxon>Ecdysozoa</taxon>
        <taxon>Nematoda</taxon>
        <taxon>Chromadorea</taxon>
        <taxon>Rhabditida</taxon>
        <taxon>Tylenchina</taxon>
        <taxon>Panagrolaimomorpha</taxon>
        <taxon>Strongyloidoidea</taxon>
        <taxon>Strongyloididae</taxon>
        <taxon>Strongyloides</taxon>
    </lineage>
</organism>
<dbReference type="AlphaFoldDB" id="A0A090L830"/>
<evidence type="ECO:0000313" key="2">
    <source>
        <dbReference type="Proteomes" id="UP000035682"/>
    </source>
</evidence>
<sequence>MSKKSLQKFGVRQNTVERFILGNKYRIPYLIIPQKAYFKIVKVISPSIIIVKLLNAITESINESFDILYHTKLNIEDKFYGNIKPFCDDICEGFLFRYCLAPTGDNKYGRGRIVEEAFQLTNNEILDAKKFVKVFFIDTGDEGWFNVDSLYEIPIEKYLIPWQVTIVSLNGVTPSGDDIKYWNENVCLELDNILKQFSFVEIINTNVNINIPNNITSVKMIGFCDAKEIIGENIACKLFFKLPSYVRYTQFSTSNNIFDTLKEISINNDKKLFKDNIPIIESFDDLRLKIECKCENITYDEISNNKELKITKLKEKKKQPDVNLLIQKEIGILSYDTFYSDYKKNGENFYESLMFYSPQIPIWTEELLEKFNYIGTDNKMYLELLPFEETSFGEEIVKNPLEMHAAMLRYQPEDVVIREDTLYNTLELEYYSERTAFQKKLNYFYSQPGNICPLNQMKVLKDLNNGYSVYGIYFSSSDCDNFIANRIEVLSVELEKDINDNLQDKEILVLEYQELDIMDKNTKGEIDTNNNNNIFKSIKIRFLDYGGIVIVTPKFLSKIHSQFCFLPPFSIQINLIPLTQKICSIASEENREFILQYYDYFNAAIDLKTPMLAIFDSHQGTLRKKNNEEYVPFFEDNCEWEYNHVINISNMQRLFPRGIPIDMTIDSYINFLENNK</sequence>
<dbReference type="WBParaSite" id="SRAE_1000250800.1">
    <property type="protein sequence ID" value="SRAE_1000250800.1"/>
    <property type="gene ID" value="WBGene00259123"/>
</dbReference>
<evidence type="ECO:0000313" key="1">
    <source>
        <dbReference type="EMBL" id="CEF64253.1"/>
    </source>
</evidence>
<reference evidence="1 2" key="1">
    <citation type="submission" date="2014-09" db="EMBL/GenBank/DDBJ databases">
        <authorList>
            <person name="Martin A.A."/>
        </authorList>
    </citation>
    <scope>NUCLEOTIDE SEQUENCE</scope>
    <source>
        <strain evidence="2">ED321</strain>
        <strain evidence="1">ED321 Heterogonic</strain>
    </source>
</reference>
<reference evidence="3" key="2">
    <citation type="submission" date="2020-12" db="UniProtKB">
        <authorList>
            <consortium name="WormBaseParasite"/>
        </authorList>
    </citation>
    <scope>IDENTIFICATION</scope>
</reference>
<accession>A0A090L830</accession>
<dbReference type="SUPFAM" id="SSF63748">
    <property type="entry name" value="Tudor/PWWP/MBT"/>
    <property type="match status" value="1"/>
</dbReference>
<dbReference type="InterPro" id="IPR035437">
    <property type="entry name" value="SNase_OB-fold_sf"/>
</dbReference>
<dbReference type="Gene3D" id="2.40.50.90">
    <property type="match status" value="1"/>
</dbReference>
<dbReference type="RefSeq" id="XP_024503454.1">
    <property type="nucleotide sequence ID" value="XM_024649593.1"/>
</dbReference>
<keyword evidence="2" id="KW-1185">Reference proteome</keyword>